<name>A0A4V1J4P8_9FUNG</name>
<evidence type="ECO:0000256" key="1">
    <source>
        <dbReference type="SAM" id="MobiDB-lite"/>
    </source>
</evidence>
<organism evidence="2 3">
    <name type="scientific">Dimargaris cristalligena</name>
    <dbReference type="NCBI Taxonomy" id="215637"/>
    <lineage>
        <taxon>Eukaryota</taxon>
        <taxon>Fungi</taxon>
        <taxon>Fungi incertae sedis</taxon>
        <taxon>Zoopagomycota</taxon>
        <taxon>Kickxellomycotina</taxon>
        <taxon>Dimargaritomycetes</taxon>
        <taxon>Dimargaritales</taxon>
        <taxon>Dimargaritaceae</taxon>
        <taxon>Dimargaris</taxon>
    </lineage>
</organism>
<feature type="region of interest" description="Disordered" evidence="1">
    <location>
        <begin position="1"/>
        <end position="196"/>
    </location>
</feature>
<dbReference type="EMBL" id="ML002677">
    <property type="protein sequence ID" value="RKP36309.1"/>
    <property type="molecule type" value="Genomic_DNA"/>
</dbReference>
<evidence type="ECO:0000313" key="3">
    <source>
        <dbReference type="Proteomes" id="UP000268162"/>
    </source>
</evidence>
<dbReference type="AlphaFoldDB" id="A0A4V1J4P8"/>
<feature type="compositionally biased region" description="Polar residues" evidence="1">
    <location>
        <begin position="45"/>
        <end position="56"/>
    </location>
</feature>
<feature type="compositionally biased region" description="Polar residues" evidence="1">
    <location>
        <begin position="535"/>
        <end position="547"/>
    </location>
</feature>
<feature type="region of interest" description="Disordered" evidence="1">
    <location>
        <begin position="519"/>
        <end position="581"/>
    </location>
</feature>
<feature type="compositionally biased region" description="Low complexity" evidence="1">
    <location>
        <begin position="548"/>
        <end position="565"/>
    </location>
</feature>
<feature type="compositionally biased region" description="Polar residues" evidence="1">
    <location>
        <begin position="133"/>
        <end position="148"/>
    </location>
</feature>
<proteinExistence type="predicted"/>
<dbReference type="Proteomes" id="UP000268162">
    <property type="component" value="Unassembled WGS sequence"/>
</dbReference>
<sequence>MQYPAGIIDDYMGDNYGNGFGPSGYESSGQPGAYLNQPLYRSRQNHPNISQQSYQSRLDFDYQQPFGGTQPNAGAQPIGPNYGYNQPPTISENPPNAQSDQPTGPPQIPVPEHHYKGTLSEQAWVSNEEKNKQYQSYENFQQPTSAHQPPQYYGEKYTFMPAQGERHDAPTQAGEASNYYSGMDFGPTNEFANQGESQKIWDPENQTINQQPLGQTYQLSTGAYPPQQHNGQPGGEYTAVEAQGGPKDASTQTDEFAYNDQNEFNLPLNESTNQDQGLAVVQGLLQNRLDKKYSESELDPYSFSHFGPNEAYPPKSVSEVPPPFVVPEEPVSSMDTMSESKVPGVVLDKWEYPLPNPLAHQPMQAESFSQANITGNYSPTLSTSGSDTEYVSPHLDNDAVVENNEPYTAQTPNTSSDINSEAPPSNLILEYLNADISGTSQHSSQSHGPEPQKTRNLLNEHQSYKPEFEDPVDAQSAQEPSSLSPVMNTEAKMLVNQNKGDHVKPVEDITKYDYVPERKPSNTSLWGHRLPGLSSRWSQRTPPTDSKAQTTAALDTTSAATAAPAQPQGSSWWAPYYSAKN</sequence>
<evidence type="ECO:0000313" key="2">
    <source>
        <dbReference type="EMBL" id="RKP36309.1"/>
    </source>
</evidence>
<feature type="compositionally biased region" description="Polar residues" evidence="1">
    <location>
        <begin position="83"/>
        <end position="102"/>
    </location>
</feature>
<reference evidence="3" key="1">
    <citation type="journal article" date="2018" name="Nat. Microbiol.">
        <title>Leveraging single-cell genomics to expand the fungal tree of life.</title>
        <authorList>
            <person name="Ahrendt S.R."/>
            <person name="Quandt C.A."/>
            <person name="Ciobanu D."/>
            <person name="Clum A."/>
            <person name="Salamov A."/>
            <person name="Andreopoulos B."/>
            <person name="Cheng J.F."/>
            <person name="Woyke T."/>
            <person name="Pelin A."/>
            <person name="Henrissat B."/>
            <person name="Reynolds N.K."/>
            <person name="Benny G.L."/>
            <person name="Smith M.E."/>
            <person name="James T.Y."/>
            <person name="Grigoriev I.V."/>
        </authorList>
    </citation>
    <scope>NUCLEOTIDE SEQUENCE [LARGE SCALE GENOMIC DNA]</scope>
    <source>
        <strain evidence="3">RSA 468</strain>
    </source>
</reference>
<gene>
    <name evidence="2" type="ORF">BJ085DRAFT_41542</name>
</gene>
<keyword evidence="3" id="KW-1185">Reference proteome</keyword>
<feature type="compositionally biased region" description="Polar residues" evidence="1">
    <location>
        <begin position="217"/>
        <end position="231"/>
    </location>
</feature>
<protein>
    <submittedName>
        <fullName evidence="2">Uncharacterized protein</fullName>
    </submittedName>
</protein>
<feature type="region of interest" description="Disordered" evidence="1">
    <location>
        <begin position="217"/>
        <end position="252"/>
    </location>
</feature>
<accession>A0A4V1J4P8</accession>